<evidence type="ECO:0000256" key="1">
    <source>
        <dbReference type="SAM" id="Phobius"/>
    </source>
</evidence>
<keyword evidence="1" id="KW-0472">Membrane</keyword>
<evidence type="ECO:0000313" key="2">
    <source>
        <dbReference type="EMBL" id="PNY23796.1"/>
    </source>
</evidence>
<accession>A0A2K3Q899</accession>
<feature type="transmembrane region" description="Helical" evidence="1">
    <location>
        <begin position="6"/>
        <end position="29"/>
    </location>
</feature>
<protein>
    <submittedName>
        <fullName evidence="2">Uncharacterized protein</fullName>
    </submittedName>
</protein>
<evidence type="ECO:0000313" key="3">
    <source>
        <dbReference type="Proteomes" id="UP000236621"/>
    </source>
</evidence>
<gene>
    <name evidence="2" type="ORF">TCAP_06266</name>
</gene>
<reference evidence="2 3" key="1">
    <citation type="submission" date="2017-08" db="EMBL/GenBank/DDBJ databases">
        <title>Harnessing the power of phylogenomics to disentangle the directionality and signatures of interkingdom host jumping in the parasitic fungal genus Tolypocladium.</title>
        <authorList>
            <person name="Quandt C.A."/>
            <person name="Patterson W."/>
            <person name="Spatafora J.W."/>
        </authorList>
    </citation>
    <scope>NUCLEOTIDE SEQUENCE [LARGE SCALE GENOMIC DNA]</scope>
    <source>
        <strain evidence="2 3">CBS 113982</strain>
    </source>
</reference>
<dbReference type="Proteomes" id="UP000236621">
    <property type="component" value="Unassembled WGS sequence"/>
</dbReference>
<dbReference type="OrthoDB" id="4910100at2759"/>
<sequence length="75" mass="8064">MGVVGAAIKFIAIPIVLVILIALVVFLLIRSRRKRSKDIEESENLPPFSFVPPPSYNGLPAKPPAAAVHNSYPVG</sequence>
<dbReference type="AlphaFoldDB" id="A0A2K3Q899"/>
<keyword evidence="1" id="KW-0812">Transmembrane</keyword>
<keyword evidence="1" id="KW-1133">Transmembrane helix</keyword>
<comment type="caution">
    <text evidence="2">The sequence shown here is derived from an EMBL/GenBank/DDBJ whole genome shotgun (WGS) entry which is preliminary data.</text>
</comment>
<name>A0A2K3Q899_9HYPO</name>
<keyword evidence="3" id="KW-1185">Reference proteome</keyword>
<proteinExistence type="predicted"/>
<dbReference type="EMBL" id="NRSZ01001044">
    <property type="protein sequence ID" value="PNY23796.1"/>
    <property type="molecule type" value="Genomic_DNA"/>
</dbReference>
<organism evidence="2 3">
    <name type="scientific">Tolypocladium capitatum</name>
    <dbReference type="NCBI Taxonomy" id="45235"/>
    <lineage>
        <taxon>Eukaryota</taxon>
        <taxon>Fungi</taxon>
        <taxon>Dikarya</taxon>
        <taxon>Ascomycota</taxon>
        <taxon>Pezizomycotina</taxon>
        <taxon>Sordariomycetes</taxon>
        <taxon>Hypocreomycetidae</taxon>
        <taxon>Hypocreales</taxon>
        <taxon>Ophiocordycipitaceae</taxon>
        <taxon>Tolypocladium</taxon>
    </lineage>
</organism>